<evidence type="ECO:0000313" key="7">
    <source>
        <dbReference type="Proteomes" id="UP001218218"/>
    </source>
</evidence>
<keyword evidence="2 5" id="KW-0812">Transmembrane</keyword>
<keyword evidence="7" id="KW-1185">Reference proteome</keyword>
<dbReference type="SUPFAM" id="SSF103473">
    <property type="entry name" value="MFS general substrate transporter"/>
    <property type="match status" value="1"/>
</dbReference>
<feature type="transmembrane region" description="Helical" evidence="5">
    <location>
        <begin position="148"/>
        <end position="169"/>
    </location>
</feature>
<dbReference type="PANTHER" id="PTHR23501:SF199">
    <property type="entry name" value="MFS EFFLUX TRANSPORTER INPD-RELATED"/>
    <property type="match status" value="1"/>
</dbReference>
<dbReference type="Proteomes" id="UP001218218">
    <property type="component" value="Unassembled WGS sequence"/>
</dbReference>
<name>A0AAD7A0Q2_9AGAR</name>
<evidence type="ECO:0000256" key="5">
    <source>
        <dbReference type="SAM" id="Phobius"/>
    </source>
</evidence>
<proteinExistence type="predicted"/>
<sequence>MFTVPVDLPFTLLPLKLFYRGFKFQAQVAPETPLTLRKRVQRFDPWGTLIFIPAIVSVLLTLQWGGSKYAWDNGRIIALFVLFRILITAFVGIQKCDGPASDLDETQHLVRGWFSLALGASFFVFVYYLPIWLQAFKVTSVVKSGLDNLPMLLALVLSTITCGVLITMFGYYTPAIWLSTVLMTVGAGLILTFKLNTGHAKWIGYQVLYGFGLGCGARAPVMPAQTVLELKDVPIGTSIQIFMQTLGGALFISVAQNVFQNKLIAGLAARVPEVPAELIFAAGATNLKSDVDPQFLPAVLEVYNAALASAFQVGVAMAGVSIVGYGVEER</sequence>
<feature type="transmembrane region" description="Helical" evidence="5">
    <location>
        <begin position="46"/>
        <end position="64"/>
    </location>
</feature>
<feature type="transmembrane region" description="Helical" evidence="5">
    <location>
        <begin position="76"/>
        <end position="93"/>
    </location>
</feature>
<evidence type="ECO:0000256" key="3">
    <source>
        <dbReference type="ARBA" id="ARBA00022989"/>
    </source>
</evidence>
<comment type="subcellular location">
    <subcellularLocation>
        <location evidence="1">Membrane</location>
        <topology evidence="1">Multi-pass membrane protein</topology>
    </subcellularLocation>
</comment>
<dbReference type="PANTHER" id="PTHR23501">
    <property type="entry name" value="MAJOR FACILITATOR SUPERFAMILY"/>
    <property type="match status" value="1"/>
</dbReference>
<evidence type="ECO:0000256" key="4">
    <source>
        <dbReference type="ARBA" id="ARBA00023136"/>
    </source>
</evidence>
<organism evidence="6 7">
    <name type="scientific">Mycena albidolilacea</name>
    <dbReference type="NCBI Taxonomy" id="1033008"/>
    <lineage>
        <taxon>Eukaryota</taxon>
        <taxon>Fungi</taxon>
        <taxon>Dikarya</taxon>
        <taxon>Basidiomycota</taxon>
        <taxon>Agaricomycotina</taxon>
        <taxon>Agaricomycetes</taxon>
        <taxon>Agaricomycetidae</taxon>
        <taxon>Agaricales</taxon>
        <taxon>Marasmiineae</taxon>
        <taxon>Mycenaceae</taxon>
        <taxon>Mycena</taxon>
    </lineage>
</organism>
<dbReference type="FunFam" id="1.20.1250.20:FF:000196">
    <property type="entry name" value="MFS toxin efflux pump (AflT)"/>
    <property type="match status" value="1"/>
</dbReference>
<keyword evidence="3 5" id="KW-1133">Transmembrane helix</keyword>
<dbReference type="AlphaFoldDB" id="A0AAD7A0Q2"/>
<dbReference type="GO" id="GO:0022857">
    <property type="term" value="F:transmembrane transporter activity"/>
    <property type="evidence" value="ECO:0007669"/>
    <property type="project" value="TreeGrafter"/>
</dbReference>
<evidence type="ECO:0000313" key="6">
    <source>
        <dbReference type="EMBL" id="KAJ7347238.1"/>
    </source>
</evidence>
<evidence type="ECO:0000256" key="2">
    <source>
        <dbReference type="ARBA" id="ARBA00022692"/>
    </source>
</evidence>
<dbReference type="EMBL" id="JARIHO010000019">
    <property type="protein sequence ID" value="KAJ7347238.1"/>
    <property type="molecule type" value="Genomic_DNA"/>
</dbReference>
<evidence type="ECO:0000256" key="1">
    <source>
        <dbReference type="ARBA" id="ARBA00004141"/>
    </source>
</evidence>
<keyword evidence="4 5" id="KW-0472">Membrane</keyword>
<protein>
    <submittedName>
        <fullName evidence="6">Uncharacterized protein</fullName>
    </submittedName>
</protein>
<comment type="caution">
    <text evidence="6">The sequence shown here is derived from an EMBL/GenBank/DDBJ whole genome shotgun (WGS) entry which is preliminary data.</text>
</comment>
<dbReference type="InterPro" id="IPR036259">
    <property type="entry name" value="MFS_trans_sf"/>
</dbReference>
<accession>A0AAD7A0Q2</accession>
<dbReference type="GO" id="GO:0005886">
    <property type="term" value="C:plasma membrane"/>
    <property type="evidence" value="ECO:0007669"/>
    <property type="project" value="TreeGrafter"/>
</dbReference>
<feature type="transmembrane region" description="Helical" evidence="5">
    <location>
        <begin position="113"/>
        <end position="136"/>
    </location>
</feature>
<reference evidence="6" key="1">
    <citation type="submission" date="2023-03" db="EMBL/GenBank/DDBJ databases">
        <title>Massive genome expansion in bonnet fungi (Mycena s.s.) driven by repeated elements and novel gene families across ecological guilds.</title>
        <authorList>
            <consortium name="Lawrence Berkeley National Laboratory"/>
            <person name="Harder C.B."/>
            <person name="Miyauchi S."/>
            <person name="Viragh M."/>
            <person name="Kuo A."/>
            <person name="Thoen E."/>
            <person name="Andreopoulos B."/>
            <person name="Lu D."/>
            <person name="Skrede I."/>
            <person name="Drula E."/>
            <person name="Henrissat B."/>
            <person name="Morin E."/>
            <person name="Kohler A."/>
            <person name="Barry K."/>
            <person name="LaButti K."/>
            <person name="Morin E."/>
            <person name="Salamov A."/>
            <person name="Lipzen A."/>
            <person name="Mereny Z."/>
            <person name="Hegedus B."/>
            <person name="Baldrian P."/>
            <person name="Stursova M."/>
            <person name="Weitz H."/>
            <person name="Taylor A."/>
            <person name="Grigoriev I.V."/>
            <person name="Nagy L.G."/>
            <person name="Martin F."/>
            <person name="Kauserud H."/>
        </authorList>
    </citation>
    <scope>NUCLEOTIDE SEQUENCE</scope>
    <source>
        <strain evidence="6">CBHHK002</strain>
    </source>
</reference>
<gene>
    <name evidence="6" type="ORF">DFH08DRAFT_936825</name>
</gene>
<feature type="transmembrane region" description="Helical" evidence="5">
    <location>
        <begin position="175"/>
        <end position="193"/>
    </location>
</feature>